<dbReference type="EMBL" id="SJSN01000020">
    <property type="protein sequence ID" value="TCD00728.1"/>
    <property type="molecule type" value="Genomic_DNA"/>
</dbReference>
<reference evidence="3 4" key="1">
    <citation type="submission" date="2019-02" db="EMBL/GenBank/DDBJ databases">
        <title>Pedobacter sp. RP-3-11 sp. nov., isolated from Arctic soil.</title>
        <authorList>
            <person name="Dahal R.H."/>
        </authorList>
    </citation>
    <scope>NUCLEOTIDE SEQUENCE [LARGE SCALE GENOMIC DNA]</scope>
    <source>
        <strain evidence="3 4">RP-3-11</strain>
    </source>
</reference>
<dbReference type="PANTHER" id="PTHR43265">
    <property type="entry name" value="ESTERASE ESTD"/>
    <property type="match status" value="1"/>
</dbReference>
<feature type="chain" id="PRO_5020961852" evidence="1">
    <location>
        <begin position="21"/>
        <end position="397"/>
    </location>
</feature>
<dbReference type="AlphaFoldDB" id="A0A4R0NLF5"/>
<protein>
    <submittedName>
        <fullName evidence="3">Alpha/beta hydrolase</fullName>
    </submittedName>
</protein>
<dbReference type="RefSeq" id="WP_131562152.1">
    <property type="nucleotide sequence ID" value="NZ_SJSN01000020.1"/>
</dbReference>
<dbReference type="Proteomes" id="UP000291485">
    <property type="component" value="Unassembled WGS sequence"/>
</dbReference>
<dbReference type="InterPro" id="IPR029058">
    <property type="entry name" value="AB_hydrolase_fold"/>
</dbReference>
<keyword evidence="4" id="KW-1185">Reference proteome</keyword>
<evidence type="ECO:0000256" key="1">
    <source>
        <dbReference type="SAM" id="SignalP"/>
    </source>
</evidence>
<dbReference type="InterPro" id="IPR022742">
    <property type="entry name" value="Hydrolase_4"/>
</dbReference>
<keyword evidence="1" id="KW-0732">Signal</keyword>
<feature type="signal peptide" evidence="1">
    <location>
        <begin position="1"/>
        <end position="20"/>
    </location>
</feature>
<feature type="domain" description="Serine aminopeptidase S33" evidence="2">
    <location>
        <begin position="116"/>
        <end position="338"/>
    </location>
</feature>
<dbReference type="Gene3D" id="3.40.50.1820">
    <property type="entry name" value="alpha/beta hydrolase"/>
    <property type="match status" value="1"/>
</dbReference>
<dbReference type="SUPFAM" id="SSF53474">
    <property type="entry name" value="alpha/beta-Hydrolases"/>
    <property type="match status" value="1"/>
</dbReference>
<accession>A0A4R0NLF5</accession>
<dbReference type="Pfam" id="PF12146">
    <property type="entry name" value="Hydrolase_4"/>
    <property type="match status" value="1"/>
</dbReference>
<gene>
    <name evidence="3" type="ORF">EZ449_19700</name>
</gene>
<evidence type="ECO:0000259" key="2">
    <source>
        <dbReference type="Pfam" id="PF12146"/>
    </source>
</evidence>
<name>A0A4R0NLF5_9SPHI</name>
<evidence type="ECO:0000313" key="3">
    <source>
        <dbReference type="EMBL" id="TCD00728.1"/>
    </source>
</evidence>
<organism evidence="3 4">
    <name type="scientific">Pedobacter frigidisoli</name>
    <dbReference type="NCBI Taxonomy" id="2530455"/>
    <lineage>
        <taxon>Bacteria</taxon>
        <taxon>Pseudomonadati</taxon>
        <taxon>Bacteroidota</taxon>
        <taxon>Sphingobacteriia</taxon>
        <taxon>Sphingobacteriales</taxon>
        <taxon>Sphingobacteriaceae</taxon>
        <taxon>Pedobacter</taxon>
    </lineage>
</organism>
<dbReference type="PANTHER" id="PTHR43265:SF1">
    <property type="entry name" value="ESTERASE ESTD"/>
    <property type="match status" value="1"/>
</dbReference>
<dbReference type="InterPro" id="IPR053145">
    <property type="entry name" value="AB_hydrolase_Est10"/>
</dbReference>
<comment type="caution">
    <text evidence="3">The sequence shown here is derived from an EMBL/GenBank/DDBJ whole genome shotgun (WGS) entry which is preliminary data.</text>
</comment>
<sequence>MKKYCLLFIILLGNILQSSAQGDANLKAYPTADTTRAKWMLQHIPPGSDRLQIPKPPYTYVVEDVLFAGKETGLTYGATLTRPKGKKHFPTVVLISGTGGQDRDYTCDAHKYFWVLADQLSRKGIAVLRIDDRGIGATTGDYKTSTSLDFAKDINAGVNYLRTRTDIDKEKIGLIGHSEGGIIAPMVYKLNPDHINFMILISAPVIGLREVNRFQSLKQFEKSFRIDSLISERMKLHRYITDNIPQKAHTQEELKSVINSALDSLAKTSSASMRTKLRFDTNARSRDVLFRSYRDFLSPWYQYILRYNPVEDMKAVKCPILGIFGSSDKQVPPAEDFRLLKDNIAVNKVSDVVMFQDMNHFMQTDPTGEPKNYAQISESIRADVLEKITSWILTLTL</sequence>
<evidence type="ECO:0000313" key="4">
    <source>
        <dbReference type="Proteomes" id="UP000291485"/>
    </source>
</evidence>
<dbReference type="GO" id="GO:0052689">
    <property type="term" value="F:carboxylic ester hydrolase activity"/>
    <property type="evidence" value="ECO:0007669"/>
    <property type="project" value="TreeGrafter"/>
</dbReference>
<proteinExistence type="predicted"/>
<keyword evidence="3" id="KW-0378">Hydrolase</keyword>
<dbReference type="OrthoDB" id="9809549at2"/>